<dbReference type="Gene3D" id="3.40.50.1820">
    <property type="entry name" value="alpha/beta hydrolase"/>
    <property type="match status" value="1"/>
</dbReference>
<gene>
    <name evidence="5" type="ORF">DM02DRAFT_718280</name>
</gene>
<dbReference type="InterPro" id="IPR002018">
    <property type="entry name" value="CarbesteraseB"/>
</dbReference>
<dbReference type="SUPFAM" id="SSF53474">
    <property type="entry name" value="alpha/beta-Hydrolases"/>
    <property type="match status" value="1"/>
</dbReference>
<protein>
    <recommendedName>
        <fullName evidence="3">Carboxylic ester hydrolase</fullName>
        <ecNumber evidence="3">3.1.1.-</ecNumber>
    </recommendedName>
</protein>
<evidence type="ECO:0000313" key="6">
    <source>
        <dbReference type="Proteomes" id="UP000244855"/>
    </source>
</evidence>
<sequence length="250" mass="27130">MARILLFLSLSSSILIDAILAQASTAGPVVNLSYAKYRGHYNSTLNITKYLGLPFAAPPTGQSSQIPSGAEDCLVLNVVQPRNATQNAKLPVIFFIHRGGYNTGDASQGSPYAIMRHTKNAFIFISSDKYTKEGRAPNVQKHICAFGGDLAKVIIMGVSAGKGSVISQIIMYGGVKQPLFRAALTDFPYYLLSATNCLTLACLRAIVEDKLKAATQATYIKAYAEGSYGYSTYYYGPEFRARHFTKVPTN</sequence>
<name>A0A2V1DQW6_9PLEO</name>
<dbReference type="PROSITE" id="PS00122">
    <property type="entry name" value="CARBOXYLESTERASE_B_1"/>
    <property type="match status" value="1"/>
</dbReference>
<evidence type="ECO:0000256" key="2">
    <source>
        <dbReference type="ARBA" id="ARBA00022801"/>
    </source>
</evidence>
<dbReference type="InterPro" id="IPR029058">
    <property type="entry name" value="AB_hydrolase_fold"/>
</dbReference>
<dbReference type="AlphaFoldDB" id="A0A2V1DQW6"/>
<evidence type="ECO:0000256" key="1">
    <source>
        <dbReference type="ARBA" id="ARBA00005964"/>
    </source>
</evidence>
<accession>A0A2V1DQW6</accession>
<feature type="signal peptide" evidence="3">
    <location>
        <begin position="1"/>
        <end position="21"/>
    </location>
</feature>
<evidence type="ECO:0000313" key="5">
    <source>
        <dbReference type="EMBL" id="PVI00668.1"/>
    </source>
</evidence>
<proteinExistence type="inferred from homology"/>
<keyword evidence="3" id="KW-0732">Signal</keyword>
<dbReference type="STRING" id="97972.A0A2V1DQW6"/>
<organism evidence="5 6">
    <name type="scientific">Periconia macrospinosa</name>
    <dbReference type="NCBI Taxonomy" id="97972"/>
    <lineage>
        <taxon>Eukaryota</taxon>
        <taxon>Fungi</taxon>
        <taxon>Dikarya</taxon>
        <taxon>Ascomycota</taxon>
        <taxon>Pezizomycotina</taxon>
        <taxon>Dothideomycetes</taxon>
        <taxon>Pleosporomycetidae</taxon>
        <taxon>Pleosporales</taxon>
        <taxon>Massarineae</taxon>
        <taxon>Periconiaceae</taxon>
        <taxon>Periconia</taxon>
    </lineage>
</organism>
<keyword evidence="2 3" id="KW-0378">Hydrolase</keyword>
<dbReference type="InterPro" id="IPR050309">
    <property type="entry name" value="Type-B_Carboxylest/Lipase"/>
</dbReference>
<comment type="similarity">
    <text evidence="1 3">Belongs to the type-B carboxylesterase/lipase family.</text>
</comment>
<dbReference type="Proteomes" id="UP000244855">
    <property type="component" value="Unassembled WGS sequence"/>
</dbReference>
<dbReference type="GO" id="GO:0016787">
    <property type="term" value="F:hydrolase activity"/>
    <property type="evidence" value="ECO:0007669"/>
    <property type="project" value="UniProtKB-KW"/>
</dbReference>
<dbReference type="EMBL" id="KZ805370">
    <property type="protein sequence ID" value="PVI00668.1"/>
    <property type="molecule type" value="Genomic_DNA"/>
</dbReference>
<dbReference type="OrthoDB" id="408631at2759"/>
<keyword evidence="6" id="KW-1185">Reference proteome</keyword>
<dbReference type="PANTHER" id="PTHR11559">
    <property type="entry name" value="CARBOXYLESTERASE"/>
    <property type="match status" value="1"/>
</dbReference>
<feature type="domain" description="Carboxylesterase type B" evidence="4">
    <location>
        <begin position="69"/>
        <end position="118"/>
    </location>
</feature>
<dbReference type="EC" id="3.1.1.-" evidence="3"/>
<evidence type="ECO:0000256" key="3">
    <source>
        <dbReference type="RuleBase" id="RU361235"/>
    </source>
</evidence>
<reference evidence="5 6" key="1">
    <citation type="journal article" date="2018" name="Sci. Rep.">
        <title>Comparative genomics provides insights into the lifestyle and reveals functional heterogeneity of dark septate endophytic fungi.</title>
        <authorList>
            <person name="Knapp D.G."/>
            <person name="Nemeth J.B."/>
            <person name="Barry K."/>
            <person name="Hainaut M."/>
            <person name="Henrissat B."/>
            <person name="Johnson J."/>
            <person name="Kuo A."/>
            <person name="Lim J.H.P."/>
            <person name="Lipzen A."/>
            <person name="Nolan M."/>
            <person name="Ohm R.A."/>
            <person name="Tamas L."/>
            <person name="Grigoriev I.V."/>
            <person name="Spatafora J.W."/>
            <person name="Nagy L.G."/>
            <person name="Kovacs G.M."/>
        </authorList>
    </citation>
    <scope>NUCLEOTIDE SEQUENCE [LARGE SCALE GENOMIC DNA]</scope>
    <source>
        <strain evidence="5 6">DSE2036</strain>
    </source>
</reference>
<dbReference type="Pfam" id="PF00135">
    <property type="entry name" value="COesterase"/>
    <property type="match status" value="1"/>
</dbReference>
<evidence type="ECO:0000259" key="4">
    <source>
        <dbReference type="Pfam" id="PF00135"/>
    </source>
</evidence>
<dbReference type="InterPro" id="IPR019826">
    <property type="entry name" value="Carboxylesterase_B_AS"/>
</dbReference>
<feature type="chain" id="PRO_5015800681" description="Carboxylic ester hydrolase" evidence="3">
    <location>
        <begin position="22"/>
        <end position="250"/>
    </location>
</feature>